<dbReference type="SUPFAM" id="SSF50475">
    <property type="entry name" value="FMN-binding split barrel"/>
    <property type="match status" value="1"/>
</dbReference>
<dbReference type="Gene3D" id="2.30.110.10">
    <property type="entry name" value="Electron Transport, Fmn-binding Protein, Chain A"/>
    <property type="match status" value="1"/>
</dbReference>
<proteinExistence type="predicted"/>
<protein>
    <submittedName>
        <fullName evidence="1">PPOX class F420-dependent oxidoreductase</fullName>
        <ecNumber evidence="1">1.-.-.-</ecNumber>
    </submittedName>
</protein>
<dbReference type="OrthoDB" id="5738083at2"/>
<sequence>MGESRATIEAGSYISFATRKRSGEFVPTPVWFAPAGGSYYLFSAGEAGKVKRLRNFSTARIAPCTVTGKVTGEWLDVEAFLLESPADCATALAALRRKYGLQMRIGDLFARLTGRFDRRAYIRVDVSSTD</sequence>
<dbReference type="RefSeq" id="WP_148065882.1">
    <property type="nucleotide sequence ID" value="NZ_VRYZ01000010.1"/>
</dbReference>
<dbReference type="AlphaFoldDB" id="A0A5C8ZN15"/>
<accession>A0A5C8ZN15</accession>
<organism evidence="1 2">
    <name type="scientific">Parahaliea aestuarii</name>
    <dbReference type="NCBI Taxonomy" id="1852021"/>
    <lineage>
        <taxon>Bacteria</taxon>
        <taxon>Pseudomonadati</taxon>
        <taxon>Pseudomonadota</taxon>
        <taxon>Gammaproteobacteria</taxon>
        <taxon>Cellvibrionales</taxon>
        <taxon>Halieaceae</taxon>
        <taxon>Parahaliea</taxon>
    </lineage>
</organism>
<dbReference type="InterPro" id="IPR019965">
    <property type="entry name" value="PPOX_F420-dep_Rv2061_put"/>
</dbReference>
<dbReference type="NCBIfam" id="TIGR03666">
    <property type="entry name" value="Rv2061_F420"/>
    <property type="match status" value="1"/>
</dbReference>
<dbReference type="EMBL" id="VRYZ01000010">
    <property type="protein sequence ID" value="TXS89130.1"/>
    <property type="molecule type" value="Genomic_DNA"/>
</dbReference>
<comment type="caution">
    <text evidence="1">The sequence shown here is derived from an EMBL/GenBank/DDBJ whole genome shotgun (WGS) entry which is preliminary data.</text>
</comment>
<gene>
    <name evidence="1" type="ORF">FVW59_18580</name>
</gene>
<name>A0A5C8ZN15_9GAMM</name>
<evidence type="ECO:0000313" key="1">
    <source>
        <dbReference type="EMBL" id="TXS89130.1"/>
    </source>
</evidence>
<keyword evidence="2" id="KW-1185">Reference proteome</keyword>
<evidence type="ECO:0000313" key="2">
    <source>
        <dbReference type="Proteomes" id="UP000321933"/>
    </source>
</evidence>
<dbReference type="EC" id="1.-.-.-" evidence="1"/>
<reference evidence="1 2" key="1">
    <citation type="submission" date="2019-08" db="EMBL/GenBank/DDBJ databases">
        <title>Parahaliea maris sp. nov., isolated from the surface seawater.</title>
        <authorList>
            <person name="Liu Y."/>
        </authorList>
    </citation>
    <scope>NUCLEOTIDE SEQUENCE [LARGE SCALE GENOMIC DNA]</scope>
    <source>
        <strain evidence="1 2">S2-26</strain>
    </source>
</reference>
<dbReference type="Proteomes" id="UP000321933">
    <property type="component" value="Unassembled WGS sequence"/>
</dbReference>
<dbReference type="GO" id="GO:0016491">
    <property type="term" value="F:oxidoreductase activity"/>
    <property type="evidence" value="ECO:0007669"/>
    <property type="project" value="UniProtKB-KW"/>
</dbReference>
<keyword evidence="1" id="KW-0560">Oxidoreductase</keyword>
<dbReference type="InterPro" id="IPR012349">
    <property type="entry name" value="Split_barrel_FMN-bd"/>
</dbReference>